<name>U4LMA9_PYROM</name>
<proteinExistence type="predicted"/>
<sequence>MSAPPTPRLRLSRPGDPSRPTQPLKSALSTPTKRKRPVLEDDLEEPPESLEDELESMSLDPEVSMGMGMEEDTDTDLVGYTQPTQQHLTVPGTGPGPAKRRREQRSASEPRRGLNGLQGLQGLRGLTPPRSPEQEQGMQRKRLRSPPPEPAQEELELEQEEEMTDAVLVKSTPLQKYARALRRKEQIQNYKSREIKESREKRTAERRRRRSQSNASRAVELEAINAAANARLVVDSPQKKVQFIV</sequence>
<dbReference type="AlphaFoldDB" id="U4LMA9"/>
<dbReference type="EMBL" id="HF936042">
    <property type="protein sequence ID" value="CCX33269.1"/>
    <property type="molecule type" value="Genomic_DNA"/>
</dbReference>
<evidence type="ECO:0000256" key="1">
    <source>
        <dbReference type="SAM" id="MobiDB-lite"/>
    </source>
</evidence>
<feature type="region of interest" description="Disordered" evidence="1">
    <location>
        <begin position="1"/>
        <end position="164"/>
    </location>
</feature>
<feature type="compositionally biased region" description="Polar residues" evidence="1">
    <location>
        <begin position="19"/>
        <end position="31"/>
    </location>
</feature>
<feature type="compositionally biased region" description="Acidic residues" evidence="1">
    <location>
        <begin position="151"/>
        <end position="164"/>
    </location>
</feature>
<organism evidence="2 3">
    <name type="scientific">Pyronema omphalodes (strain CBS 100304)</name>
    <name type="common">Pyronema confluens</name>
    <dbReference type="NCBI Taxonomy" id="1076935"/>
    <lineage>
        <taxon>Eukaryota</taxon>
        <taxon>Fungi</taxon>
        <taxon>Dikarya</taxon>
        <taxon>Ascomycota</taxon>
        <taxon>Pezizomycotina</taxon>
        <taxon>Pezizomycetes</taxon>
        <taxon>Pezizales</taxon>
        <taxon>Pyronemataceae</taxon>
        <taxon>Pyronema</taxon>
    </lineage>
</organism>
<evidence type="ECO:0000313" key="2">
    <source>
        <dbReference type="EMBL" id="CCX33269.1"/>
    </source>
</evidence>
<accession>U4LMA9</accession>
<keyword evidence="3" id="KW-1185">Reference proteome</keyword>
<dbReference type="OrthoDB" id="10448284at2759"/>
<feature type="compositionally biased region" description="Basic and acidic residues" evidence="1">
    <location>
        <begin position="192"/>
        <end position="203"/>
    </location>
</feature>
<dbReference type="Proteomes" id="UP000018144">
    <property type="component" value="Unassembled WGS sequence"/>
</dbReference>
<reference evidence="2 3" key="1">
    <citation type="journal article" date="2013" name="PLoS Genet.">
        <title>The genome and development-dependent transcriptomes of Pyronema confluens: a window into fungal evolution.</title>
        <authorList>
            <person name="Traeger S."/>
            <person name="Altegoer F."/>
            <person name="Freitag M."/>
            <person name="Gabaldon T."/>
            <person name="Kempken F."/>
            <person name="Kumar A."/>
            <person name="Marcet-Houben M."/>
            <person name="Poggeler S."/>
            <person name="Stajich J.E."/>
            <person name="Nowrousian M."/>
        </authorList>
    </citation>
    <scope>NUCLEOTIDE SEQUENCE [LARGE SCALE GENOMIC DNA]</scope>
    <source>
        <strain evidence="3">CBS 100304</strain>
        <tissue evidence="2">Vegetative mycelium</tissue>
    </source>
</reference>
<feature type="region of interest" description="Disordered" evidence="1">
    <location>
        <begin position="192"/>
        <end position="217"/>
    </location>
</feature>
<feature type="compositionally biased region" description="Acidic residues" evidence="1">
    <location>
        <begin position="40"/>
        <end position="55"/>
    </location>
</feature>
<protein>
    <submittedName>
        <fullName evidence="2">Uncharacterized protein</fullName>
    </submittedName>
</protein>
<gene>
    <name evidence="2" type="ORF">PCON_14309</name>
</gene>
<feature type="compositionally biased region" description="Low complexity" evidence="1">
    <location>
        <begin position="113"/>
        <end position="126"/>
    </location>
</feature>
<evidence type="ECO:0000313" key="3">
    <source>
        <dbReference type="Proteomes" id="UP000018144"/>
    </source>
</evidence>